<feature type="region of interest" description="Disordered" evidence="1">
    <location>
        <begin position="24"/>
        <end position="78"/>
    </location>
</feature>
<feature type="compositionally biased region" description="Polar residues" evidence="1">
    <location>
        <begin position="41"/>
        <end position="58"/>
    </location>
</feature>
<dbReference type="AlphaFoldDB" id="A0A9P9J9Y1"/>
<protein>
    <submittedName>
        <fullName evidence="2">Uncharacterized protein</fullName>
    </submittedName>
</protein>
<gene>
    <name evidence="2" type="ORF">B0J13DRAFT_548786</name>
</gene>
<organism evidence="2 3">
    <name type="scientific">Dactylonectria estremocensis</name>
    <dbReference type="NCBI Taxonomy" id="1079267"/>
    <lineage>
        <taxon>Eukaryota</taxon>
        <taxon>Fungi</taxon>
        <taxon>Dikarya</taxon>
        <taxon>Ascomycota</taxon>
        <taxon>Pezizomycotina</taxon>
        <taxon>Sordariomycetes</taxon>
        <taxon>Hypocreomycetidae</taxon>
        <taxon>Hypocreales</taxon>
        <taxon>Nectriaceae</taxon>
        <taxon>Dactylonectria</taxon>
    </lineage>
</organism>
<proteinExistence type="predicted"/>
<dbReference type="EMBL" id="JAGMUU010000006">
    <property type="protein sequence ID" value="KAH7149766.1"/>
    <property type="molecule type" value="Genomic_DNA"/>
</dbReference>
<accession>A0A9P9J9Y1</accession>
<name>A0A9P9J9Y1_9HYPO</name>
<evidence type="ECO:0000313" key="2">
    <source>
        <dbReference type="EMBL" id="KAH7149766.1"/>
    </source>
</evidence>
<evidence type="ECO:0000256" key="1">
    <source>
        <dbReference type="SAM" id="MobiDB-lite"/>
    </source>
</evidence>
<keyword evidence="3" id="KW-1185">Reference proteome</keyword>
<evidence type="ECO:0000313" key="3">
    <source>
        <dbReference type="Proteomes" id="UP000717696"/>
    </source>
</evidence>
<dbReference type="Proteomes" id="UP000717696">
    <property type="component" value="Unassembled WGS sequence"/>
</dbReference>
<reference evidence="2" key="1">
    <citation type="journal article" date="2021" name="Nat. Commun.">
        <title>Genetic determinants of endophytism in the Arabidopsis root mycobiome.</title>
        <authorList>
            <person name="Mesny F."/>
            <person name="Miyauchi S."/>
            <person name="Thiergart T."/>
            <person name="Pickel B."/>
            <person name="Atanasova L."/>
            <person name="Karlsson M."/>
            <person name="Huettel B."/>
            <person name="Barry K.W."/>
            <person name="Haridas S."/>
            <person name="Chen C."/>
            <person name="Bauer D."/>
            <person name="Andreopoulos W."/>
            <person name="Pangilinan J."/>
            <person name="LaButti K."/>
            <person name="Riley R."/>
            <person name="Lipzen A."/>
            <person name="Clum A."/>
            <person name="Drula E."/>
            <person name="Henrissat B."/>
            <person name="Kohler A."/>
            <person name="Grigoriev I.V."/>
            <person name="Martin F.M."/>
            <person name="Hacquard S."/>
        </authorList>
    </citation>
    <scope>NUCLEOTIDE SEQUENCE</scope>
    <source>
        <strain evidence="2">MPI-CAGE-AT-0021</strain>
    </source>
</reference>
<sequence>MVRARKNRFLLSRVAASLLLSPRTTSKFRSLASPPKPTLPRSKTTTQIARPLQPSTARSLRVPPKSGKKVSADPSLRA</sequence>
<comment type="caution">
    <text evidence="2">The sequence shown here is derived from an EMBL/GenBank/DDBJ whole genome shotgun (WGS) entry which is preliminary data.</text>
</comment>